<accession>A0A0B5QQJ0</accession>
<feature type="domain" description="DUF1659" evidence="1">
    <location>
        <begin position="2"/>
        <end position="73"/>
    </location>
</feature>
<dbReference type="InterPro" id="IPR012454">
    <property type="entry name" value="DUF1659"/>
</dbReference>
<dbReference type="Pfam" id="PF07872">
    <property type="entry name" value="DUF1659"/>
    <property type="match status" value="1"/>
</dbReference>
<dbReference type="OrthoDB" id="1954703at2"/>
<dbReference type="AlphaFoldDB" id="A0A0B5QQJ0"/>
<sequence>MAVTKNLETLSLTIEIQNGVDKAGDPTYTKKTFANVKSDVNIENVYAVADAIKGILSAKTRSYFLNETSSIVQG</sequence>
<evidence type="ECO:0000259" key="1">
    <source>
        <dbReference type="Pfam" id="PF07872"/>
    </source>
</evidence>
<protein>
    <recommendedName>
        <fullName evidence="1">DUF1659 domain-containing protein</fullName>
    </recommendedName>
</protein>
<evidence type="ECO:0000313" key="3">
    <source>
        <dbReference type="Proteomes" id="UP000031866"/>
    </source>
</evidence>
<proteinExistence type="predicted"/>
<dbReference type="RefSeq" id="WP_041896480.1">
    <property type="nucleotide sequence ID" value="NZ_CP010086.2"/>
</dbReference>
<gene>
    <name evidence="2" type="ORF">LF65_02590</name>
</gene>
<organism evidence="2 3">
    <name type="scientific">Clostridium beijerinckii</name>
    <name type="common">Clostridium MP</name>
    <dbReference type="NCBI Taxonomy" id="1520"/>
    <lineage>
        <taxon>Bacteria</taxon>
        <taxon>Bacillati</taxon>
        <taxon>Bacillota</taxon>
        <taxon>Clostridia</taxon>
        <taxon>Eubacteriales</taxon>
        <taxon>Clostridiaceae</taxon>
        <taxon>Clostridium</taxon>
    </lineage>
</organism>
<evidence type="ECO:0000313" key="2">
    <source>
        <dbReference type="EMBL" id="AJG99163.1"/>
    </source>
</evidence>
<dbReference type="EMBL" id="CP010086">
    <property type="protein sequence ID" value="AJG99163.1"/>
    <property type="molecule type" value="Genomic_DNA"/>
</dbReference>
<dbReference type="KEGG" id="cbei:LF65_02590"/>
<reference evidence="3" key="1">
    <citation type="submission" date="2014-12" db="EMBL/GenBank/DDBJ databases">
        <title>Genome sequence of Clostridium beijerinckii strain 59B.</title>
        <authorList>
            <person name="Little G.T."/>
            <person name="Minton N.P."/>
        </authorList>
    </citation>
    <scope>NUCLEOTIDE SEQUENCE [LARGE SCALE GENOMIC DNA]</scope>
    <source>
        <strain evidence="3">59B</strain>
    </source>
</reference>
<name>A0A0B5QQJ0_CLOBE</name>
<dbReference type="Proteomes" id="UP000031866">
    <property type="component" value="Chromosome"/>
</dbReference>